<accession>A0A2V4C3K7</accession>
<sequence>MFLSFGFLMSIGFKEFYRKSDYLFYYNNGISKTQLWVFSYLFTIFMTIVIGLIIFLIKKLF</sequence>
<protein>
    <submittedName>
        <fullName evidence="2">Uncharacterized protein</fullName>
    </submittedName>
</protein>
<keyword evidence="1" id="KW-0812">Transmembrane</keyword>
<name>A0A2V4C3K7_9FLAO</name>
<dbReference type="AlphaFoldDB" id="A0A2V4C3K7"/>
<dbReference type="Proteomes" id="UP000247681">
    <property type="component" value="Unassembled WGS sequence"/>
</dbReference>
<comment type="caution">
    <text evidence="2">The sequence shown here is derived from an EMBL/GenBank/DDBJ whole genome shotgun (WGS) entry which is preliminary data.</text>
</comment>
<organism evidence="2 3">
    <name type="scientific">Flavobacterium hydrophilum</name>
    <dbReference type="NCBI Taxonomy" id="2211445"/>
    <lineage>
        <taxon>Bacteria</taxon>
        <taxon>Pseudomonadati</taxon>
        <taxon>Bacteroidota</taxon>
        <taxon>Flavobacteriia</taxon>
        <taxon>Flavobacteriales</taxon>
        <taxon>Flavobacteriaceae</taxon>
        <taxon>Flavobacterium</taxon>
    </lineage>
</organism>
<proteinExistence type="predicted"/>
<evidence type="ECO:0000313" key="3">
    <source>
        <dbReference type="Proteomes" id="UP000247681"/>
    </source>
</evidence>
<keyword evidence="3" id="KW-1185">Reference proteome</keyword>
<dbReference type="EMBL" id="QJHL01000003">
    <property type="protein sequence ID" value="PXY44683.1"/>
    <property type="molecule type" value="Genomic_DNA"/>
</dbReference>
<feature type="transmembrane region" description="Helical" evidence="1">
    <location>
        <begin position="38"/>
        <end position="57"/>
    </location>
</feature>
<keyword evidence="1" id="KW-1133">Transmembrane helix</keyword>
<evidence type="ECO:0000313" key="2">
    <source>
        <dbReference type="EMBL" id="PXY44683.1"/>
    </source>
</evidence>
<evidence type="ECO:0000256" key="1">
    <source>
        <dbReference type="SAM" id="Phobius"/>
    </source>
</evidence>
<reference evidence="2 3" key="1">
    <citation type="submission" date="2018-05" db="EMBL/GenBank/DDBJ databases">
        <title>Flavobacterium sp. strain IMCC34758, incomplete genome.</title>
        <authorList>
            <person name="Joung Y."/>
        </authorList>
    </citation>
    <scope>NUCLEOTIDE SEQUENCE [LARGE SCALE GENOMIC DNA]</scope>
    <source>
        <strain evidence="2 3">IMCC34758</strain>
    </source>
</reference>
<keyword evidence="1" id="KW-0472">Membrane</keyword>
<gene>
    <name evidence="2" type="ORF">DMB68_14605</name>
</gene>